<dbReference type="EMBL" id="AMCV02000002">
    <property type="protein sequence ID" value="TDZ25168.1"/>
    <property type="molecule type" value="Genomic_DNA"/>
</dbReference>
<feature type="compositionally biased region" description="Polar residues" evidence="1">
    <location>
        <begin position="30"/>
        <end position="40"/>
    </location>
</feature>
<protein>
    <submittedName>
        <fullName evidence="3">Uncharacterized protein</fullName>
    </submittedName>
</protein>
<accession>A0A484G4R3</accession>
<comment type="caution">
    <text evidence="3">The sequence shown here is derived from an EMBL/GenBank/DDBJ whole genome shotgun (WGS) entry which is preliminary data.</text>
</comment>
<evidence type="ECO:0000256" key="2">
    <source>
        <dbReference type="SAM" id="Phobius"/>
    </source>
</evidence>
<feature type="region of interest" description="Disordered" evidence="1">
    <location>
        <begin position="1"/>
        <end position="40"/>
    </location>
</feature>
<feature type="transmembrane region" description="Helical" evidence="2">
    <location>
        <begin position="45"/>
        <end position="64"/>
    </location>
</feature>
<proteinExistence type="predicted"/>
<evidence type="ECO:0000313" key="4">
    <source>
        <dbReference type="Proteomes" id="UP000014480"/>
    </source>
</evidence>
<sequence>MYGYYLTSETSNAMSKPPTRPYTDMDQHPSTKSKAGNLRYSGQSASTDGATIAGVLLHIILFAVKQSLQLCYAGTVLTGTAFSAVVFFFVLSLPFGRQLEGLLRLTCHIIRLEMERPRSLLPAGGGTIRWASLLRGSFNPDNQSSK</sequence>
<keyword evidence="2" id="KW-0472">Membrane</keyword>
<reference evidence="4" key="2">
    <citation type="journal article" date="2019" name="Mol. Plant Microbe Interact.">
        <title>Genome sequence resources for four phytopathogenic fungi from the Colletotrichum orbiculare species complex.</title>
        <authorList>
            <person name="Gan P."/>
            <person name="Tsushima A."/>
            <person name="Narusaka M."/>
            <person name="Narusaka Y."/>
            <person name="Takano Y."/>
            <person name="Kubo Y."/>
            <person name="Shirasu K."/>
        </authorList>
    </citation>
    <scope>GENOME REANNOTATION</scope>
    <source>
        <strain evidence="4">104-T / ATCC 96160 / CBS 514.97 / LARS 414 / MAFF 240422</strain>
    </source>
</reference>
<name>A0A484G4R3_COLOR</name>
<evidence type="ECO:0000256" key="1">
    <source>
        <dbReference type="SAM" id="MobiDB-lite"/>
    </source>
</evidence>
<feature type="transmembrane region" description="Helical" evidence="2">
    <location>
        <begin position="71"/>
        <end position="95"/>
    </location>
</feature>
<gene>
    <name evidence="3" type="ORF">Cob_v001688</name>
</gene>
<evidence type="ECO:0000313" key="3">
    <source>
        <dbReference type="EMBL" id="TDZ25168.1"/>
    </source>
</evidence>
<reference evidence="4" key="1">
    <citation type="journal article" date="2013" name="New Phytol.">
        <title>Comparative genomic and transcriptomic analyses reveal the hemibiotrophic stage shift of Colletotrichum fungi.</title>
        <authorList>
            <person name="Gan P."/>
            <person name="Ikeda K."/>
            <person name="Irieda H."/>
            <person name="Narusaka M."/>
            <person name="O'Connell R.J."/>
            <person name="Narusaka Y."/>
            <person name="Takano Y."/>
            <person name="Kubo Y."/>
            <person name="Shirasu K."/>
        </authorList>
    </citation>
    <scope>NUCLEOTIDE SEQUENCE [LARGE SCALE GENOMIC DNA]</scope>
    <source>
        <strain evidence="4">104-T / ATCC 96160 / CBS 514.97 / LARS 414 / MAFF 240422</strain>
    </source>
</reference>
<dbReference type="AlphaFoldDB" id="A0A484G4R3"/>
<dbReference type="OrthoDB" id="4850552at2759"/>
<keyword evidence="2" id="KW-1133">Transmembrane helix</keyword>
<dbReference type="Proteomes" id="UP000014480">
    <property type="component" value="Unassembled WGS sequence"/>
</dbReference>
<keyword evidence="2" id="KW-0812">Transmembrane</keyword>
<keyword evidence="4" id="KW-1185">Reference proteome</keyword>
<organism evidence="3 4">
    <name type="scientific">Colletotrichum orbiculare (strain 104-T / ATCC 96160 / CBS 514.97 / LARS 414 / MAFF 240422)</name>
    <name type="common">Cucumber anthracnose fungus</name>
    <name type="synonym">Colletotrichum lagenarium</name>
    <dbReference type="NCBI Taxonomy" id="1213857"/>
    <lineage>
        <taxon>Eukaryota</taxon>
        <taxon>Fungi</taxon>
        <taxon>Dikarya</taxon>
        <taxon>Ascomycota</taxon>
        <taxon>Pezizomycotina</taxon>
        <taxon>Sordariomycetes</taxon>
        <taxon>Hypocreomycetidae</taxon>
        <taxon>Glomerellales</taxon>
        <taxon>Glomerellaceae</taxon>
        <taxon>Colletotrichum</taxon>
        <taxon>Colletotrichum orbiculare species complex</taxon>
    </lineage>
</organism>